<sequence length="396" mass="41532">MITTGLVFRLGLSQFLCWGISYYLIGVFGEAIARDTGWSLTLTYSGFSGALVVMGLTSSFVGRLVDRHGGRRVMTGGSALMAVSFLGLSLSRNLVVYDIAWAFMGLAMRMTLYEAAFATLAHLGGASARRPISQITLLGGLASTAFWPIGHMLETVLGWRGALVCYAVVALLTIPLHWSIPDHRSRQPATAGSSSSIRPLARSRPDRIAASLLYMIMVTAAAFVNSGISAHMIGIMSGIGLGMAAAVWLSALRGIGQSSARLFEILFGRRLHPLSLGVVATALLPLSFAAGLSSGGSILAAVAFALCYGAGNGLLTIVRGTQPLVLFDNSHYGLLMGRLTAPGFFVSALAPIVYASIIEISGAAAALHVSLVLAILVMASAAALRWRFRKQIAAAA</sequence>
<evidence type="ECO:0000256" key="3">
    <source>
        <dbReference type="ARBA" id="ARBA00023136"/>
    </source>
</evidence>
<dbReference type="InterPro" id="IPR036259">
    <property type="entry name" value="MFS_trans_sf"/>
</dbReference>
<evidence type="ECO:0000256" key="2">
    <source>
        <dbReference type="ARBA" id="ARBA00022989"/>
    </source>
</evidence>
<keyword evidence="1 4" id="KW-0812">Transmembrane</keyword>
<keyword evidence="2 4" id="KW-1133">Transmembrane helix</keyword>
<accession>A0ABQ0H1D0</accession>
<comment type="caution">
    <text evidence="5">The sequence shown here is derived from an EMBL/GenBank/DDBJ whole genome shotgun (WGS) entry which is preliminary data.</text>
</comment>
<reference evidence="5 6" key="1">
    <citation type="submission" date="2024-10" db="EMBL/GenBank/DDBJ databases">
        <title>Isolation, draft genome sequencing and identification of Phyllobacterium sp. NSA23, isolated from leaf soil.</title>
        <authorList>
            <person name="Akita H."/>
        </authorList>
    </citation>
    <scope>NUCLEOTIDE SEQUENCE [LARGE SCALE GENOMIC DNA]</scope>
    <source>
        <strain evidence="5 6">NSA23</strain>
    </source>
</reference>
<proteinExistence type="predicted"/>
<gene>
    <name evidence="5" type="ORF">PPNSA23_26810</name>
</gene>
<feature type="transmembrane region" description="Helical" evidence="4">
    <location>
        <begin position="37"/>
        <end position="61"/>
    </location>
</feature>
<feature type="transmembrane region" description="Helical" evidence="4">
    <location>
        <begin position="159"/>
        <end position="178"/>
    </location>
</feature>
<dbReference type="SUPFAM" id="SSF103473">
    <property type="entry name" value="MFS general substrate transporter"/>
    <property type="match status" value="1"/>
</dbReference>
<feature type="transmembrane region" description="Helical" evidence="4">
    <location>
        <begin position="73"/>
        <end position="95"/>
    </location>
</feature>
<feature type="transmembrane region" description="Helical" evidence="4">
    <location>
        <begin position="339"/>
        <end position="357"/>
    </location>
</feature>
<feature type="transmembrane region" description="Helical" evidence="4">
    <location>
        <begin position="298"/>
        <end position="318"/>
    </location>
</feature>
<evidence type="ECO:0000256" key="1">
    <source>
        <dbReference type="ARBA" id="ARBA00022692"/>
    </source>
</evidence>
<evidence type="ECO:0000313" key="6">
    <source>
        <dbReference type="Proteomes" id="UP001628091"/>
    </source>
</evidence>
<feature type="transmembrane region" description="Helical" evidence="4">
    <location>
        <begin position="208"/>
        <end position="224"/>
    </location>
</feature>
<protein>
    <submittedName>
        <fullName evidence="5">MFS transporter</fullName>
    </submittedName>
</protein>
<dbReference type="RefSeq" id="WP_407865300.1">
    <property type="nucleotide sequence ID" value="NZ_BAAFZP010000001.1"/>
</dbReference>
<dbReference type="Proteomes" id="UP001628091">
    <property type="component" value="Unassembled WGS sequence"/>
</dbReference>
<feature type="transmembrane region" description="Helical" evidence="4">
    <location>
        <begin position="273"/>
        <end position="292"/>
    </location>
</feature>
<keyword evidence="6" id="KW-1185">Reference proteome</keyword>
<dbReference type="Pfam" id="PF07690">
    <property type="entry name" value="MFS_1"/>
    <property type="match status" value="1"/>
</dbReference>
<name>A0ABQ0H1D0_9HYPH</name>
<feature type="transmembrane region" description="Helical" evidence="4">
    <location>
        <begin position="363"/>
        <end position="384"/>
    </location>
</feature>
<dbReference type="EMBL" id="BAAFZP010000001">
    <property type="protein sequence ID" value="GAB1582738.1"/>
    <property type="molecule type" value="Genomic_DNA"/>
</dbReference>
<feature type="transmembrane region" description="Helical" evidence="4">
    <location>
        <begin position="230"/>
        <end position="252"/>
    </location>
</feature>
<dbReference type="InterPro" id="IPR050327">
    <property type="entry name" value="Proton-linked_MCT"/>
</dbReference>
<dbReference type="InterPro" id="IPR011701">
    <property type="entry name" value="MFS"/>
</dbReference>
<evidence type="ECO:0000313" key="5">
    <source>
        <dbReference type="EMBL" id="GAB1582738.1"/>
    </source>
</evidence>
<dbReference type="Gene3D" id="1.20.1250.20">
    <property type="entry name" value="MFS general substrate transporter like domains"/>
    <property type="match status" value="1"/>
</dbReference>
<dbReference type="PANTHER" id="PTHR11360:SF290">
    <property type="entry name" value="MONOCARBOXYLATE MFS PERMEASE"/>
    <property type="match status" value="1"/>
</dbReference>
<evidence type="ECO:0000256" key="4">
    <source>
        <dbReference type="SAM" id="Phobius"/>
    </source>
</evidence>
<keyword evidence="3 4" id="KW-0472">Membrane</keyword>
<organism evidence="5 6">
    <name type="scientific">Phyllobacterium phragmitis</name>
    <dbReference type="NCBI Taxonomy" id="2670329"/>
    <lineage>
        <taxon>Bacteria</taxon>
        <taxon>Pseudomonadati</taxon>
        <taxon>Pseudomonadota</taxon>
        <taxon>Alphaproteobacteria</taxon>
        <taxon>Hyphomicrobiales</taxon>
        <taxon>Phyllobacteriaceae</taxon>
        <taxon>Phyllobacterium</taxon>
    </lineage>
</organism>
<dbReference type="PANTHER" id="PTHR11360">
    <property type="entry name" value="MONOCARBOXYLATE TRANSPORTER"/>
    <property type="match status" value="1"/>
</dbReference>
<feature type="transmembrane region" description="Helical" evidence="4">
    <location>
        <begin position="7"/>
        <end position="25"/>
    </location>
</feature>